<proteinExistence type="predicted"/>
<evidence type="ECO:0000313" key="2">
    <source>
        <dbReference type="Proteomes" id="UP000789901"/>
    </source>
</evidence>
<organism evidence="1 2">
    <name type="scientific">Gigaspora margarita</name>
    <dbReference type="NCBI Taxonomy" id="4874"/>
    <lineage>
        <taxon>Eukaryota</taxon>
        <taxon>Fungi</taxon>
        <taxon>Fungi incertae sedis</taxon>
        <taxon>Mucoromycota</taxon>
        <taxon>Glomeromycotina</taxon>
        <taxon>Glomeromycetes</taxon>
        <taxon>Diversisporales</taxon>
        <taxon>Gigasporaceae</taxon>
        <taxon>Gigaspora</taxon>
    </lineage>
</organism>
<dbReference type="Proteomes" id="UP000789901">
    <property type="component" value="Unassembled WGS sequence"/>
</dbReference>
<feature type="non-terminal residue" evidence="1">
    <location>
        <position position="90"/>
    </location>
</feature>
<reference evidence="1 2" key="1">
    <citation type="submission" date="2021-06" db="EMBL/GenBank/DDBJ databases">
        <authorList>
            <person name="Kallberg Y."/>
            <person name="Tangrot J."/>
            <person name="Rosling A."/>
        </authorList>
    </citation>
    <scope>NUCLEOTIDE SEQUENCE [LARGE SCALE GENOMIC DNA]</scope>
    <source>
        <strain evidence="1 2">120-4 pot B 10/14</strain>
    </source>
</reference>
<evidence type="ECO:0000313" key="1">
    <source>
        <dbReference type="EMBL" id="CAG8695732.1"/>
    </source>
</evidence>
<protein>
    <submittedName>
        <fullName evidence="1">26971_t:CDS:1</fullName>
    </submittedName>
</protein>
<keyword evidence="2" id="KW-1185">Reference proteome</keyword>
<gene>
    <name evidence="1" type="ORF">GMARGA_LOCUS11799</name>
</gene>
<dbReference type="EMBL" id="CAJVQB010007021">
    <property type="protein sequence ID" value="CAG8695732.1"/>
    <property type="molecule type" value="Genomic_DNA"/>
</dbReference>
<sequence length="90" mass="10230">MDIEMSKKEEASPIIADVTNEIEVIQDSLQSISIQEENKKSLPTKVVYLTHNKAREDISASRWALCNRVKFTSTNQTQITQEITTMTNQS</sequence>
<accession>A0ABN7UXA0</accession>
<name>A0ABN7UXA0_GIGMA</name>
<comment type="caution">
    <text evidence="1">The sequence shown here is derived from an EMBL/GenBank/DDBJ whole genome shotgun (WGS) entry which is preliminary data.</text>
</comment>